<dbReference type="FunFam" id="2.10.25.10:FF:000054">
    <property type="entry name" value="Slit guidance ligand 2"/>
    <property type="match status" value="1"/>
</dbReference>
<proteinExistence type="predicted"/>
<dbReference type="PROSITE" id="PS00010">
    <property type="entry name" value="ASX_HYDROXYL"/>
    <property type="match status" value="2"/>
</dbReference>
<comment type="caution">
    <text evidence="12">Lacks conserved residue(s) required for the propagation of feature annotation.</text>
</comment>
<feature type="disulfide bond" evidence="12">
    <location>
        <begin position="203"/>
        <end position="212"/>
    </location>
</feature>
<dbReference type="InterPro" id="IPR001611">
    <property type="entry name" value="Leu-rich_rpt"/>
</dbReference>
<keyword evidence="5" id="KW-0433">Leucine-rich repeat</keyword>
<feature type="domain" description="EGF-like" evidence="13">
    <location>
        <begin position="215"/>
        <end position="250"/>
    </location>
</feature>
<comment type="subcellular location">
    <subcellularLocation>
        <location evidence="1">Secreted</location>
    </subcellularLocation>
</comment>
<dbReference type="PANTHER" id="PTHR45836:SF3">
    <property type="entry name" value="SLIT HOMOLOG 1 PROTEIN"/>
    <property type="match status" value="1"/>
</dbReference>
<dbReference type="InterPro" id="IPR009030">
    <property type="entry name" value="Growth_fac_rcpt_cys_sf"/>
</dbReference>
<dbReference type="InterPro" id="IPR000152">
    <property type="entry name" value="EGF-type_Asp/Asn_hydroxyl_site"/>
</dbReference>
<dbReference type="PROSITE" id="PS50026">
    <property type="entry name" value="EGF_3"/>
    <property type="match status" value="4"/>
</dbReference>
<dbReference type="PROSITE" id="PS51450">
    <property type="entry name" value="LRR"/>
    <property type="match status" value="1"/>
</dbReference>
<dbReference type="SUPFAM" id="SSF57184">
    <property type="entry name" value="Growth factor receptor domain"/>
    <property type="match status" value="1"/>
</dbReference>
<dbReference type="Pfam" id="PF13855">
    <property type="entry name" value="LRR_8"/>
    <property type="match status" value="1"/>
</dbReference>
<keyword evidence="7" id="KW-0677">Repeat</keyword>
<dbReference type="PRINTS" id="PR00010">
    <property type="entry name" value="EGFBLOOD"/>
</dbReference>
<dbReference type="Pfam" id="PF01463">
    <property type="entry name" value="LRRCT"/>
    <property type="match status" value="1"/>
</dbReference>
<accession>A0A212CNS4</accession>
<dbReference type="InterPro" id="IPR000483">
    <property type="entry name" value="Cys-rich_flank_reg_C"/>
</dbReference>
<evidence type="ECO:0000256" key="4">
    <source>
        <dbReference type="ARBA" id="ARBA00022536"/>
    </source>
</evidence>
<keyword evidence="8" id="KW-0221">Differentiation</keyword>
<dbReference type="GO" id="GO:0005509">
    <property type="term" value="F:calcium ion binding"/>
    <property type="evidence" value="ECO:0007669"/>
    <property type="project" value="InterPro"/>
</dbReference>
<evidence type="ECO:0000256" key="2">
    <source>
        <dbReference type="ARBA" id="ARBA00022473"/>
    </source>
</evidence>
<dbReference type="InterPro" id="IPR003591">
    <property type="entry name" value="Leu-rich_rpt_typical-subtyp"/>
</dbReference>
<dbReference type="InterPro" id="IPR000742">
    <property type="entry name" value="EGF"/>
</dbReference>
<evidence type="ECO:0000256" key="11">
    <source>
        <dbReference type="ARBA" id="ARBA00023180"/>
    </source>
</evidence>
<keyword evidence="6" id="KW-0732">Signal</keyword>
<protein>
    <recommendedName>
        <fullName evidence="13">EGF-like domain-containing protein</fullName>
    </recommendedName>
</protein>
<dbReference type="Pfam" id="PF12661">
    <property type="entry name" value="hEGF"/>
    <property type="match status" value="1"/>
</dbReference>
<dbReference type="AlphaFoldDB" id="A0A212CNS4"/>
<dbReference type="Gene3D" id="3.80.10.10">
    <property type="entry name" value="Ribonuclease Inhibitor"/>
    <property type="match status" value="1"/>
</dbReference>
<gene>
    <name evidence="14" type="ORF">Celaphus_00008545</name>
</gene>
<dbReference type="InterPro" id="IPR051355">
    <property type="entry name" value="Notch/Slit_guidance"/>
</dbReference>
<dbReference type="PROSITE" id="PS01186">
    <property type="entry name" value="EGF_2"/>
    <property type="match status" value="2"/>
</dbReference>
<dbReference type="InterPro" id="IPR032675">
    <property type="entry name" value="LRR_dom_sf"/>
</dbReference>
<dbReference type="GO" id="GO:0008201">
    <property type="term" value="F:heparin binding"/>
    <property type="evidence" value="ECO:0007669"/>
    <property type="project" value="TreeGrafter"/>
</dbReference>
<dbReference type="GO" id="GO:0050919">
    <property type="term" value="P:negative chemotaxis"/>
    <property type="evidence" value="ECO:0007669"/>
    <property type="project" value="TreeGrafter"/>
</dbReference>
<evidence type="ECO:0000256" key="1">
    <source>
        <dbReference type="ARBA" id="ARBA00004613"/>
    </source>
</evidence>
<feature type="domain" description="EGF-like" evidence="13">
    <location>
        <begin position="174"/>
        <end position="213"/>
    </location>
</feature>
<sequence>YLDGNQFTLVPAQLSTFKYLQLVDLSNNKISSLSNSSFTNMSQLTTLSLHGNDISTLQEGIFADVTSLSHLAIGANPLYCDCRLRWLSGWVKTGYKEPGIARCAGPPDMEGKLLLTTPAKKFECQGPPTLAVQAKCDPCLSSPCQNQGTCHNDPLEVYRCACPSGYKGRDCEVSLDSCSSSPCGNGGTCRSHEGEDAGFTCSCPTGFEGPTCGVDTDDCVEHSCANGGTCVDGVGNYTCQCPLQYSGKCGGVQRCECAPGYAGDNCSENQDDCRDHRCQNGAQCVDEANGYSCLCTQGY</sequence>
<dbReference type="FunFam" id="2.10.25.10:FF:000045">
    <property type="entry name" value="Slit guidance ligand 2"/>
    <property type="match status" value="1"/>
</dbReference>
<evidence type="ECO:0000313" key="15">
    <source>
        <dbReference type="Proteomes" id="UP000242450"/>
    </source>
</evidence>
<evidence type="ECO:0000256" key="10">
    <source>
        <dbReference type="ARBA" id="ARBA00023157"/>
    </source>
</evidence>
<dbReference type="SUPFAM" id="SSF52058">
    <property type="entry name" value="L domain-like"/>
    <property type="match status" value="1"/>
</dbReference>
<keyword evidence="3" id="KW-0964">Secreted</keyword>
<organism evidence="14 15">
    <name type="scientific">Cervus elaphus hippelaphus</name>
    <name type="common">European red deer</name>
    <dbReference type="NCBI Taxonomy" id="46360"/>
    <lineage>
        <taxon>Eukaryota</taxon>
        <taxon>Metazoa</taxon>
        <taxon>Chordata</taxon>
        <taxon>Craniata</taxon>
        <taxon>Vertebrata</taxon>
        <taxon>Euteleostomi</taxon>
        <taxon>Mammalia</taxon>
        <taxon>Eutheria</taxon>
        <taxon>Laurasiatheria</taxon>
        <taxon>Artiodactyla</taxon>
        <taxon>Ruminantia</taxon>
        <taxon>Pecora</taxon>
        <taxon>Cervidae</taxon>
        <taxon>Cervinae</taxon>
        <taxon>Cervus</taxon>
    </lineage>
</organism>
<reference evidence="14 15" key="1">
    <citation type="journal article" date="2018" name="Mol. Genet. Genomics">
        <title>The red deer Cervus elaphus genome CerEla1.0: sequencing, annotating, genes, and chromosomes.</title>
        <authorList>
            <person name="Bana N.A."/>
            <person name="Nyiri A."/>
            <person name="Nagy J."/>
            <person name="Frank K."/>
            <person name="Nagy T."/>
            <person name="Steger V."/>
            <person name="Schiller M."/>
            <person name="Lakatos P."/>
            <person name="Sugar L."/>
            <person name="Horn P."/>
            <person name="Barta E."/>
            <person name="Orosz L."/>
        </authorList>
    </citation>
    <scope>NUCLEOTIDE SEQUENCE [LARGE SCALE GENOMIC DNA]</scope>
    <source>
        <strain evidence="14">Hungarian</strain>
    </source>
</reference>
<evidence type="ECO:0000256" key="9">
    <source>
        <dbReference type="ARBA" id="ARBA00022902"/>
    </source>
</evidence>
<dbReference type="Proteomes" id="UP000242450">
    <property type="component" value="Chromosome 15"/>
</dbReference>
<dbReference type="Pfam" id="PF00008">
    <property type="entry name" value="EGF"/>
    <property type="match status" value="3"/>
</dbReference>
<keyword evidence="4 12" id="KW-0245">EGF-like domain</keyword>
<dbReference type="Gene3D" id="2.10.25.10">
    <property type="entry name" value="Laminin"/>
    <property type="match status" value="4"/>
</dbReference>
<dbReference type="SMART" id="SM00181">
    <property type="entry name" value="EGF"/>
    <property type="match status" value="4"/>
</dbReference>
<feature type="non-terminal residue" evidence="14">
    <location>
        <position position="299"/>
    </location>
</feature>
<evidence type="ECO:0000313" key="14">
    <source>
        <dbReference type="EMBL" id="OWK07580.1"/>
    </source>
</evidence>
<dbReference type="InterPro" id="IPR018097">
    <property type="entry name" value="EGF_Ca-bd_CS"/>
</dbReference>
<dbReference type="FunFam" id="2.10.25.10:FF:000080">
    <property type="entry name" value="Neurogenic locus notch 1"/>
    <property type="match status" value="1"/>
</dbReference>
<evidence type="ECO:0000256" key="6">
    <source>
        <dbReference type="ARBA" id="ARBA00022729"/>
    </source>
</evidence>
<dbReference type="SMART" id="SM00369">
    <property type="entry name" value="LRR_TYP"/>
    <property type="match status" value="2"/>
</dbReference>
<evidence type="ECO:0000256" key="3">
    <source>
        <dbReference type="ARBA" id="ARBA00022525"/>
    </source>
</evidence>
<dbReference type="FunFam" id="2.10.25.10:FF:000063">
    <property type="entry name" value="Slit guidance ligand 2"/>
    <property type="match status" value="1"/>
</dbReference>
<feature type="domain" description="EGF-like" evidence="13">
    <location>
        <begin position="137"/>
        <end position="172"/>
    </location>
</feature>
<name>A0A212CNS4_CEREH</name>
<evidence type="ECO:0000256" key="7">
    <source>
        <dbReference type="ARBA" id="ARBA00022737"/>
    </source>
</evidence>
<keyword evidence="10 12" id="KW-1015">Disulfide bond</keyword>
<evidence type="ECO:0000256" key="12">
    <source>
        <dbReference type="PROSITE-ProRule" id="PRU00076"/>
    </source>
</evidence>
<dbReference type="SMART" id="SM00082">
    <property type="entry name" value="LRRCT"/>
    <property type="match status" value="1"/>
</dbReference>
<dbReference type="GO" id="GO:0007411">
    <property type="term" value="P:axon guidance"/>
    <property type="evidence" value="ECO:0007669"/>
    <property type="project" value="TreeGrafter"/>
</dbReference>
<feature type="disulfide bond" evidence="12">
    <location>
        <begin position="162"/>
        <end position="171"/>
    </location>
</feature>
<dbReference type="CDD" id="cd00054">
    <property type="entry name" value="EGF_CA"/>
    <property type="match status" value="4"/>
</dbReference>
<feature type="domain" description="EGF-like" evidence="13">
    <location>
        <begin position="269"/>
        <end position="299"/>
    </location>
</feature>
<evidence type="ECO:0000256" key="5">
    <source>
        <dbReference type="ARBA" id="ARBA00022614"/>
    </source>
</evidence>
<dbReference type="InterPro" id="IPR001881">
    <property type="entry name" value="EGF-like_Ca-bd_dom"/>
</dbReference>
<dbReference type="SMART" id="SM00179">
    <property type="entry name" value="EGF_CA"/>
    <property type="match status" value="4"/>
</dbReference>
<comment type="caution">
    <text evidence="14">The sequence shown here is derived from an EMBL/GenBank/DDBJ whole genome shotgun (WGS) entry which is preliminary data.</text>
</comment>
<keyword evidence="11" id="KW-0325">Glycoprotein</keyword>
<dbReference type="InterPro" id="IPR013032">
    <property type="entry name" value="EGF-like_CS"/>
</dbReference>
<dbReference type="EMBL" id="MKHE01000015">
    <property type="protein sequence ID" value="OWK07580.1"/>
    <property type="molecule type" value="Genomic_DNA"/>
</dbReference>
<keyword evidence="9" id="KW-0524">Neurogenesis</keyword>
<keyword evidence="2" id="KW-0217">Developmental protein</keyword>
<dbReference type="OrthoDB" id="283575at2759"/>
<dbReference type="GO" id="GO:0005615">
    <property type="term" value="C:extracellular space"/>
    <property type="evidence" value="ECO:0007669"/>
    <property type="project" value="TreeGrafter"/>
</dbReference>
<dbReference type="PROSITE" id="PS00022">
    <property type="entry name" value="EGF_1"/>
    <property type="match status" value="2"/>
</dbReference>
<dbReference type="SUPFAM" id="SSF57196">
    <property type="entry name" value="EGF/Laminin"/>
    <property type="match status" value="2"/>
</dbReference>
<evidence type="ECO:0000256" key="8">
    <source>
        <dbReference type="ARBA" id="ARBA00022782"/>
    </source>
</evidence>
<dbReference type="PROSITE" id="PS01187">
    <property type="entry name" value="EGF_CA"/>
    <property type="match status" value="2"/>
</dbReference>
<feature type="non-terminal residue" evidence="14">
    <location>
        <position position="1"/>
    </location>
</feature>
<evidence type="ECO:0000259" key="13">
    <source>
        <dbReference type="PROSITE" id="PS50026"/>
    </source>
</evidence>
<keyword evidence="15" id="KW-1185">Reference proteome</keyword>
<dbReference type="GO" id="GO:0048495">
    <property type="term" value="F:Roundabout binding"/>
    <property type="evidence" value="ECO:0007669"/>
    <property type="project" value="TreeGrafter"/>
</dbReference>
<dbReference type="PANTHER" id="PTHR45836">
    <property type="entry name" value="SLIT HOMOLOG"/>
    <property type="match status" value="1"/>
</dbReference>